<proteinExistence type="predicted"/>
<protein>
    <recommendedName>
        <fullName evidence="3">Small CPxCG-related zinc finger protein</fullName>
    </recommendedName>
</protein>
<dbReference type="RefSeq" id="WP_307338057.1">
    <property type="nucleotide sequence ID" value="NZ_JAUSUQ010000005.1"/>
</dbReference>
<evidence type="ECO:0000313" key="1">
    <source>
        <dbReference type="EMBL" id="MDQ0338919.1"/>
    </source>
</evidence>
<dbReference type="EMBL" id="JAUSUQ010000005">
    <property type="protein sequence ID" value="MDQ0338919.1"/>
    <property type="molecule type" value="Genomic_DNA"/>
</dbReference>
<accession>A0ABU0CR70</accession>
<sequence length="47" mass="5745">MSYLCFYCDYEVDPEEVHFVMFQIMDAEREEALCEHCYAEWLEGIKE</sequence>
<keyword evidence="2" id="KW-1185">Reference proteome</keyword>
<evidence type="ECO:0000313" key="2">
    <source>
        <dbReference type="Proteomes" id="UP001232445"/>
    </source>
</evidence>
<comment type="caution">
    <text evidence="1">The sequence shown here is derived from an EMBL/GenBank/DDBJ whole genome shotgun (WGS) entry which is preliminary data.</text>
</comment>
<name>A0ABU0CR70_9BACI</name>
<organism evidence="1 2">
    <name type="scientific">Caldalkalibacillus uzonensis</name>
    <dbReference type="NCBI Taxonomy" id="353224"/>
    <lineage>
        <taxon>Bacteria</taxon>
        <taxon>Bacillati</taxon>
        <taxon>Bacillota</taxon>
        <taxon>Bacilli</taxon>
        <taxon>Bacillales</taxon>
        <taxon>Bacillaceae</taxon>
        <taxon>Caldalkalibacillus</taxon>
    </lineage>
</organism>
<gene>
    <name evidence="1" type="ORF">J2S00_001705</name>
</gene>
<dbReference type="Proteomes" id="UP001232445">
    <property type="component" value="Unassembled WGS sequence"/>
</dbReference>
<evidence type="ECO:0008006" key="3">
    <source>
        <dbReference type="Google" id="ProtNLM"/>
    </source>
</evidence>
<reference evidence="1 2" key="1">
    <citation type="submission" date="2023-07" db="EMBL/GenBank/DDBJ databases">
        <title>Genomic Encyclopedia of Type Strains, Phase IV (KMG-IV): sequencing the most valuable type-strain genomes for metagenomic binning, comparative biology and taxonomic classification.</title>
        <authorList>
            <person name="Goeker M."/>
        </authorList>
    </citation>
    <scope>NUCLEOTIDE SEQUENCE [LARGE SCALE GENOMIC DNA]</scope>
    <source>
        <strain evidence="1 2">DSM 17740</strain>
    </source>
</reference>